<accession>A0AAV7UXM8</accession>
<comment type="caution">
    <text evidence="2">The sequence shown here is derived from an EMBL/GenBank/DDBJ whole genome shotgun (WGS) entry which is preliminary data.</text>
</comment>
<protein>
    <submittedName>
        <fullName evidence="2">Uncharacterized protein</fullName>
    </submittedName>
</protein>
<sequence>MRAQSRPCHTLSVHPLVIPEESRGSLPVIKGAAASPAQAVIHSSQPAPGPQSSGRPGPHFGPLLLLATRGGQRTRWAPPPRLTSLLVLRAPSPGHRW</sequence>
<dbReference type="EMBL" id="JANPWB010000004">
    <property type="protein sequence ID" value="KAJ1192885.1"/>
    <property type="molecule type" value="Genomic_DNA"/>
</dbReference>
<feature type="compositionally biased region" description="Low complexity" evidence="1">
    <location>
        <begin position="43"/>
        <end position="58"/>
    </location>
</feature>
<organism evidence="2 3">
    <name type="scientific">Pleurodeles waltl</name>
    <name type="common">Iberian ribbed newt</name>
    <dbReference type="NCBI Taxonomy" id="8319"/>
    <lineage>
        <taxon>Eukaryota</taxon>
        <taxon>Metazoa</taxon>
        <taxon>Chordata</taxon>
        <taxon>Craniata</taxon>
        <taxon>Vertebrata</taxon>
        <taxon>Euteleostomi</taxon>
        <taxon>Amphibia</taxon>
        <taxon>Batrachia</taxon>
        <taxon>Caudata</taxon>
        <taxon>Salamandroidea</taxon>
        <taxon>Salamandridae</taxon>
        <taxon>Pleurodelinae</taxon>
        <taxon>Pleurodeles</taxon>
    </lineage>
</organism>
<proteinExistence type="predicted"/>
<keyword evidence="3" id="KW-1185">Reference proteome</keyword>
<feature type="region of interest" description="Disordered" evidence="1">
    <location>
        <begin position="34"/>
        <end position="64"/>
    </location>
</feature>
<dbReference type="Proteomes" id="UP001066276">
    <property type="component" value="Chromosome 2_2"/>
</dbReference>
<evidence type="ECO:0000313" key="3">
    <source>
        <dbReference type="Proteomes" id="UP001066276"/>
    </source>
</evidence>
<gene>
    <name evidence="2" type="ORF">NDU88_002191</name>
</gene>
<reference evidence="2" key="1">
    <citation type="journal article" date="2022" name="bioRxiv">
        <title>Sequencing and chromosome-scale assembly of the giantPleurodeles waltlgenome.</title>
        <authorList>
            <person name="Brown T."/>
            <person name="Elewa A."/>
            <person name="Iarovenko S."/>
            <person name="Subramanian E."/>
            <person name="Araus A.J."/>
            <person name="Petzold A."/>
            <person name="Susuki M."/>
            <person name="Suzuki K.-i.T."/>
            <person name="Hayashi T."/>
            <person name="Toyoda A."/>
            <person name="Oliveira C."/>
            <person name="Osipova E."/>
            <person name="Leigh N.D."/>
            <person name="Simon A."/>
            <person name="Yun M.H."/>
        </authorList>
    </citation>
    <scope>NUCLEOTIDE SEQUENCE</scope>
    <source>
        <strain evidence="2">20211129_DDA</strain>
        <tissue evidence="2">Liver</tissue>
    </source>
</reference>
<dbReference type="AlphaFoldDB" id="A0AAV7UXM8"/>
<name>A0AAV7UXM8_PLEWA</name>
<evidence type="ECO:0000256" key="1">
    <source>
        <dbReference type="SAM" id="MobiDB-lite"/>
    </source>
</evidence>
<evidence type="ECO:0000313" key="2">
    <source>
        <dbReference type="EMBL" id="KAJ1192885.1"/>
    </source>
</evidence>